<dbReference type="OrthoDB" id="9792137at2"/>
<keyword evidence="1" id="KW-0456">Lyase</keyword>
<dbReference type="PANTHER" id="PTHR30143:SF0">
    <property type="entry name" value="2-KETO-4-PENTENOATE HYDRATASE"/>
    <property type="match status" value="1"/>
</dbReference>
<dbReference type="Pfam" id="PF01557">
    <property type="entry name" value="FAA_hydrolase"/>
    <property type="match status" value="1"/>
</dbReference>
<evidence type="ECO:0000313" key="4">
    <source>
        <dbReference type="Proteomes" id="UP000239724"/>
    </source>
</evidence>
<evidence type="ECO:0000256" key="1">
    <source>
        <dbReference type="ARBA" id="ARBA00023239"/>
    </source>
</evidence>
<dbReference type="InterPro" id="IPR050772">
    <property type="entry name" value="Hydratase-Decarb/MhpD_sf"/>
</dbReference>
<reference evidence="3 4" key="1">
    <citation type="journal article" date="2018" name="Arch. Microbiol.">
        <title>New insights into the metabolic potential of the phototrophic purple bacterium Rhodopila globiformis DSM 161(T) from its draft genome sequence and evidence for a vanadium-dependent nitrogenase.</title>
        <authorList>
            <person name="Imhoff J.F."/>
            <person name="Rahn T."/>
            <person name="Kunzel S."/>
            <person name="Neulinger S.C."/>
        </authorList>
    </citation>
    <scope>NUCLEOTIDE SEQUENCE [LARGE SCALE GENOMIC DNA]</scope>
    <source>
        <strain evidence="3 4">DSM 161</strain>
    </source>
</reference>
<dbReference type="AlphaFoldDB" id="A0A2S6N2H6"/>
<dbReference type="Proteomes" id="UP000239724">
    <property type="component" value="Unassembled WGS sequence"/>
</dbReference>
<feature type="domain" description="Fumarylacetoacetase-like C-terminal" evidence="2">
    <location>
        <begin position="87"/>
        <end position="248"/>
    </location>
</feature>
<gene>
    <name evidence="3" type="ORF">CCS01_23405</name>
</gene>
<dbReference type="Gene3D" id="3.90.850.10">
    <property type="entry name" value="Fumarylacetoacetase-like, C-terminal domain"/>
    <property type="match status" value="1"/>
</dbReference>
<dbReference type="RefSeq" id="WP_104521235.1">
    <property type="nucleotide sequence ID" value="NZ_NHRY01000237.1"/>
</dbReference>
<evidence type="ECO:0000259" key="2">
    <source>
        <dbReference type="Pfam" id="PF01557"/>
    </source>
</evidence>
<dbReference type="EMBL" id="NHRY01000237">
    <property type="protein sequence ID" value="PPQ28817.1"/>
    <property type="molecule type" value="Genomic_DNA"/>
</dbReference>
<proteinExistence type="predicted"/>
<protein>
    <recommendedName>
        <fullName evidence="2">Fumarylacetoacetase-like C-terminal domain-containing protein</fullName>
    </recommendedName>
</protein>
<sequence length="252" mass="27273">MTTPIDELIETFWQERQRGNYFPPAWFDKLTLDQAYRIQLGLIDRRCAAGERQIGWKVGLTAPAIQLQFGFHEPVFGCVLDSKPSGHVFAPADLIAPGFENELCMRLGADVAGGVSLEEARRAVAAVHPSLEITETRGPFSEQIALAMADNAQQKTVVLGEPVPLPEDRAAIETRVSINGQLVGTGRGDAVLGDPLNSVVWLAGKLGTYGRRLKAGDIVMTGSFTRQFPITPGDEIETVFSGVGSVRTAMTH</sequence>
<dbReference type="GO" id="GO:0008684">
    <property type="term" value="F:2-oxopent-4-enoate hydratase activity"/>
    <property type="evidence" value="ECO:0007669"/>
    <property type="project" value="TreeGrafter"/>
</dbReference>
<dbReference type="InterPro" id="IPR036663">
    <property type="entry name" value="Fumarylacetoacetase_C_sf"/>
</dbReference>
<accession>A0A2S6N2H6</accession>
<name>A0A2S6N2H6_RHOGL</name>
<dbReference type="InterPro" id="IPR011234">
    <property type="entry name" value="Fumarylacetoacetase-like_C"/>
</dbReference>
<keyword evidence="4" id="KW-1185">Reference proteome</keyword>
<comment type="caution">
    <text evidence="3">The sequence shown here is derived from an EMBL/GenBank/DDBJ whole genome shotgun (WGS) entry which is preliminary data.</text>
</comment>
<evidence type="ECO:0000313" key="3">
    <source>
        <dbReference type="EMBL" id="PPQ28817.1"/>
    </source>
</evidence>
<dbReference type="SUPFAM" id="SSF56529">
    <property type="entry name" value="FAH"/>
    <property type="match status" value="1"/>
</dbReference>
<organism evidence="3 4">
    <name type="scientific">Rhodopila globiformis</name>
    <name type="common">Rhodopseudomonas globiformis</name>
    <dbReference type="NCBI Taxonomy" id="1071"/>
    <lineage>
        <taxon>Bacteria</taxon>
        <taxon>Pseudomonadati</taxon>
        <taxon>Pseudomonadota</taxon>
        <taxon>Alphaproteobacteria</taxon>
        <taxon>Acetobacterales</taxon>
        <taxon>Acetobacteraceae</taxon>
        <taxon>Rhodopila</taxon>
    </lineage>
</organism>
<dbReference type="PANTHER" id="PTHR30143">
    <property type="entry name" value="ACID HYDRATASE"/>
    <property type="match status" value="1"/>
</dbReference>
<dbReference type="GO" id="GO:0005737">
    <property type="term" value="C:cytoplasm"/>
    <property type="evidence" value="ECO:0007669"/>
    <property type="project" value="TreeGrafter"/>
</dbReference>